<organism evidence="1">
    <name type="scientific">Arundo donax</name>
    <name type="common">Giant reed</name>
    <name type="synonym">Donax arundinaceus</name>
    <dbReference type="NCBI Taxonomy" id="35708"/>
    <lineage>
        <taxon>Eukaryota</taxon>
        <taxon>Viridiplantae</taxon>
        <taxon>Streptophyta</taxon>
        <taxon>Embryophyta</taxon>
        <taxon>Tracheophyta</taxon>
        <taxon>Spermatophyta</taxon>
        <taxon>Magnoliopsida</taxon>
        <taxon>Liliopsida</taxon>
        <taxon>Poales</taxon>
        <taxon>Poaceae</taxon>
        <taxon>PACMAD clade</taxon>
        <taxon>Arundinoideae</taxon>
        <taxon>Arundineae</taxon>
        <taxon>Arundo</taxon>
    </lineage>
</organism>
<reference evidence="1" key="1">
    <citation type="submission" date="2014-09" db="EMBL/GenBank/DDBJ databases">
        <authorList>
            <person name="Magalhaes I.L.F."/>
            <person name="Oliveira U."/>
            <person name="Santos F.R."/>
            <person name="Vidigal T.H.D.A."/>
            <person name="Brescovit A.D."/>
            <person name="Santos A.J."/>
        </authorList>
    </citation>
    <scope>NUCLEOTIDE SEQUENCE</scope>
    <source>
        <tissue evidence="1">Shoot tissue taken approximately 20 cm above the soil surface</tissue>
    </source>
</reference>
<evidence type="ECO:0000313" key="1">
    <source>
        <dbReference type="EMBL" id="JAD48377.1"/>
    </source>
</evidence>
<proteinExistence type="predicted"/>
<dbReference type="EMBL" id="GBRH01249518">
    <property type="protein sequence ID" value="JAD48377.1"/>
    <property type="molecule type" value="Transcribed_RNA"/>
</dbReference>
<protein>
    <submittedName>
        <fullName evidence="1">Uncharacterized protein</fullName>
    </submittedName>
</protein>
<name>A0A0A9AMP7_ARUDO</name>
<sequence>MSQLLKSSQLFGFILDRSLALIQRERHCV</sequence>
<dbReference type="AlphaFoldDB" id="A0A0A9AMP7"/>
<accession>A0A0A9AMP7</accession>
<reference evidence="1" key="2">
    <citation type="journal article" date="2015" name="Data Brief">
        <title>Shoot transcriptome of the giant reed, Arundo donax.</title>
        <authorList>
            <person name="Barrero R.A."/>
            <person name="Guerrero F.D."/>
            <person name="Moolhuijzen P."/>
            <person name="Goolsby J.A."/>
            <person name="Tidwell J."/>
            <person name="Bellgard S.E."/>
            <person name="Bellgard M.I."/>
        </authorList>
    </citation>
    <scope>NUCLEOTIDE SEQUENCE</scope>
    <source>
        <tissue evidence="1">Shoot tissue taken approximately 20 cm above the soil surface</tissue>
    </source>
</reference>